<keyword evidence="5" id="KW-1185">Reference proteome</keyword>
<evidence type="ECO:0000256" key="3">
    <source>
        <dbReference type="ARBA" id="ARBA00022840"/>
    </source>
</evidence>
<evidence type="ECO:0000313" key="5">
    <source>
        <dbReference type="Proteomes" id="UP000691718"/>
    </source>
</evidence>
<gene>
    <name evidence="4" type="ORF">PAPOLLO_LOCUS11724</name>
</gene>
<dbReference type="InterPro" id="IPR013126">
    <property type="entry name" value="Hsp_70_fam"/>
</dbReference>
<dbReference type="GO" id="GO:0005634">
    <property type="term" value="C:nucleus"/>
    <property type="evidence" value="ECO:0007669"/>
    <property type="project" value="TreeGrafter"/>
</dbReference>
<protein>
    <submittedName>
        <fullName evidence="4">(apollo) hypothetical protein</fullName>
    </submittedName>
</protein>
<dbReference type="AlphaFoldDB" id="A0A8S3X1T7"/>
<comment type="caution">
    <text evidence="4">The sequence shown here is derived from an EMBL/GenBank/DDBJ whole genome shotgun (WGS) entry which is preliminary data.</text>
</comment>
<evidence type="ECO:0000256" key="2">
    <source>
        <dbReference type="ARBA" id="ARBA00022741"/>
    </source>
</evidence>
<dbReference type="EMBL" id="CAJQZP010000851">
    <property type="protein sequence ID" value="CAG4988943.1"/>
    <property type="molecule type" value="Genomic_DNA"/>
</dbReference>
<organism evidence="4 5">
    <name type="scientific">Parnassius apollo</name>
    <name type="common">Apollo butterfly</name>
    <name type="synonym">Papilio apollo</name>
    <dbReference type="NCBI Taxonomy" id="110799"/>
    <lineage>
        <taxon>Eukaryota</taxon>
        <taxon>Metazoa</taxon>
        <taxon>Ecdysozoa</taxon>
        <taxon>Arthropoda</taxon>
        <taxon>Hexapoda</taxon>
        <taxon>Insecta</taxon>
        <taxon>Pterygota</taxon>
        <taxon>Neoptera</taxon>
        <taxon>Endopterygota</taxon>
        <taxon>Lepidoptera</taxon>
        <taxon>Glossata</taxon>
        <taxon>Ditrysia</taxon>
        <taxon>Papilionoidea</taxon>
        <taxon>Papilionidae</taxon>
        <taxon>Parnassiinae</taxon>
        <taxon>Parnassini</taxon>
        <taxon>Parnassius</taxon>
        <taxon>Parnassius</taxon>
    </lineage>
</organism>
<comment type="similarity">
    <text evidence="1">Belongs to the heat shock protein 70 family.</text>
</comment>
<dbReference type="OrthoDB" id="29851at2759"/>
<dbReference type="PANTHER" id="PTHR45639">
    <property type="entry name" value="HSC70CB, ISOFORM G-RELATED"/>
    <property type="match status" value="1"/>
</dbReference>
<dbReference type="PANTHER" id="PTHR45639:SF32">
    <property type="entry name" value="HEAT SHOCK PROTEIN PDR13"/>
    <property type="match status" value="1"/>
</dbReference>
<sequence length="477" mass="52383">MATAYGIHVGNSSGCLAAFASGTPTVVANDAGDRVTPAIVALNGSEWEIGLPAKSGQPSSKAIIKHNKRLMNCDFTEDDLLYVEASSSCRIQNEENLVYEFETSETTIYSSPDKIATKMYAKLFTIASHSVGNDGDLKLVLAAPLHWSSTSRERLVKCAELAGFDVLQVISEPAAALLAYNIEDTTEDINVLVYRLGGSTCDASVVKVSGGFMTVEKNIFRSDLGGQCLTKDLAEYIAQEFRQRWKLDPHESRRAMAKLLHHADNCKHVLSTLNSAHVFIESLLDGVDWSQNVTRARFENIISSKIPAYIEPAQKAMESFEGTISKIVLCGGSMKIPKLQSAIANLLPEAEVLSGISPDEVIAVGCAREAGLLLDMPESSFTDINTEIEFLGKDIYMKYLDQTVKLFKQGTPPFFQNICTVETDQDVRDISFTLHENPNSQEFAVESFNVENLVKPFTLKATLQNSRISLQLEDQKC</sequence>
<evidence type="ECO:0000313" key="4">
    <source>
        <dbReference type="EMBL" id="CAG4988943.1"/>
    </source>
</evidence>
<keyword evidence="3" id="KW-0067">ATP-binding</keyword>
<dbReference type="GO" id="GO:0005524">
    <property type="term" value="F:ATP binding"/>
    <property type="evidence" value="ECO:0007669"/>
    <property type="project" value="UniProtKB-KW"/>
</dbReference>
<dbReference type="Proteomes" id="UP000691718">
    <property type="component" value="Unassembled WGS sequence"/>
</dbReference>
<keyword evidence="2" id="KW-0547">Nucleotide-binding</keyword>
<dbReference type="FunFam" id="3.90.640.10:FF:000021">
    <property type="entry name" value="Heat shock protein 14"/>
    <property type="match status" value="1"/>
</dbReference>
<proteinExistence type="inferred from homology"/>
<dbReference type="GO" id="GO:0005829">
    <property type="term" value="C:cytosol"/>
    <property type="evidence" value="ECO:0007669"/>
    <property type="project" value="TreeGrafter"/>
</dbReference>
<evidence type="ECO:0000256" key="1">
    <source>
        <dbReference type="ARBA" id="ARBA00007381"/>
    </source>
</evidence>
<name>A0A8S3X1T7_PARAO</name>
<reference evidence="4" key="1">
    <citation type="submission" date="2021-04" db="EMBL/GenBank/DDBJ databases">
        <authorList>
            <person name="Tunstrom K."/>
        </authorList>
    </citation>
    <scope>NUCLEOTIDE SEQUENCE</scope>
</reference>
<accession>A0A8S3X1T7</accession>
<dbReference type="GO" id="GO:0140662">
    <property type="term" value="F:ATP-dependent protein folding chaperone"/>
    <property type="evidence" value="ECO:0007669"/>
    <property type="project" value="InterPro"/>
</dbReference>
<dbReference type="Pfam" id="PF00012">
    <property type="entry name" value="HSP70"/>
    <property type="match status" value="1"/>
</dbReference>